<keyword evidence="3" id="KW-1185">Reference proteome</keyword>
<dbReference type="AlphaFoldDB" id="C0XGP6"/>
<dbReference type="RefSeq" id="WP_003558725.1">
    <property type="nucleotide sequence ID" value="NZ_AZDF01000009.1"/>
</dbReference>
<comment type="caution">
    <text evidence="2">The sequence shown here is derived from an EMBL/GenBank/DDBJ whole genome shotgun (WGS) entry which is preliminary data.</text>
</comment>
<sequence length="41" mass="5036">MIWILPDWLNYLIFGAVGFGIGILYMQWKANPKKFWKEWFN</sequence>
<proteinExistence type="predicted"/>
<keyword evidence="1" id="KW-1133">Transmembrane helix</keyword>
<evidence type="ECO:0000313" key="2">
    <source>
        <dbReference type="EMBL" id="EEI25458.1"/>
    </source>
</evidence>
<reference evidence="2 3" key="1">
    <citation type="submission" date="2009-01" db="EMBL/GenBank/DDBJ databases">
        <authorList>
            <person name="Qin X."/>
            <person name="Bachman B."/>
            <person name="Battles P."/>
            <person name="Bell A."/>
            <person name="Bess C."/>
            <person name="Bickham C."/>
            <person name="Chaboub L."/>
            <person name="Chen D."/>
            <person name="Coyle M."/>
            <person name="Deiros D.R."/>
            <person name="Dinh H."/>
            <person name="Forbes L."/>
            <person name="Fowler G."/>
            <person name="Francisco L."/>
            <person name="Fu Q."/>
            <person name="Gubbala S."/>
            <person name="Hale W."/>
            <person name="Han Y."/>
            <person name="Hemphill L."/>
            <person name="Highlander S.K."/>
            <person name="Hirani K."/>
            <person name="Hogues M."/>
            <person name="Jackson L."/>
            <person name="Jakkamsetti A."/>
            <person name="Javaid M."/>
            <person name="Jiang H."/>
            <person name="Korchina V."/>
            <person name="Kovar C."/>
            <person name="Lara F."/>
            <person name="Lee S."/>
            <person name="Mata R."/>
            <person name="Mathew T."/>
            <person name="Moen C."/>
            <person name="Morales K."/>
            <person name="Munidasa M."/>
            <person name="Nazareth L."/>
            <person name="Ngo R."/>
            <person name="Nguyen L."/>
            <person name="Okwuonu G."/>
            <person name="Ongeri F."/>
            <person name="Patil S."/>
            <person name="Petrosino J."/>
            <person name="Pham C."/>
            <person name="Pham P."/>
            <person name="Pu L.-L."/>
            <person name="Puazo M."/>
            <person name="Raj R."/>
            <person name="Reid J."/>
            <person name="Rouhana J."/>
            <person name="Saada N."/>
            <person name="Shang Y."/>
            <person name="Simmons D."/>
            <person name="Thornton R."/>
            <person name="Warren J."/>
            <person name="Weissenberger G."/>
            <person name="Zhang J."/>
            <person name="Zhang L."/>
            <person name="Zhou C."/>
            <person name="Zhu D."/>
            <person name="Muzny D."/>
            <person name="Worley K."/>
            <person name="Gibbs R."/>
        </authorList>
    </citation>
    <scope>NUCLEOTIDE SEQUENCE [LARGE SCALE GENOMIC DNA]</scope>
    <source>
        <strain evidence="3">ATCC 8290 / DSM 20176 / CCUG 30140 / JCM 1155 / KCTC 3500 / NBRC 15886 / NCIMB 8040 / NRRL B-1843 / 9</strain>
    </source>
</reference>
<evidence type="ECO:0000256" key="1">
    <source>
        <dbReference type="SAM" id="Phobius"/>
    </source>
</evidence>
<protein>
    <submittedName>
        <fullName evidence="2">Uncharacterized protein</fullName>
    </submittedName>
</protein>
<keyword evidence="1" id="KW-0472">Membrane</keyword>
<feature type="transmembrane region" description="Helical" evidence="1">
    <location>
        <begin position="12"/>
        <end position="28"/>
    </location>
</feature>
<gene>
    <name evidence="2" type="ORF">HMPREF0519_0407</name>
</gene>
<organism evidence="2 3">
    <name type="scientific">Lentilactobacillus hilgardii (strain ATCC 8290 / DSM 20176 / CCUG 30140 / JCM 1155 / KCTC 3500 / NBRC 15886 / NCIMB 8040 / NRRL B-1843 / 9)</name>
    <dbReference type="NCBI Taxonomy" id="1423757"/>
    <lineage>
        <taxon>Bacteria</taxon>
        <taxon>Bacillati</taxon>
        <taxon>Bacillota</taxon>
        <taxon>Bacilli</taxon>
        <taxon>Lactobacillales</taxon>
        <taxon>Lactobacillaceae</taxon>
        <taxon>Lentilactobacillus</taxon>
    </lineage>
</organism>
<keyword evidence="1" id="KW-0812">Transmembrane</keyword>
<name>C0XGP6_LENH9</name>
<dbReference type="Proteomes" id="UP000003752">
    <property type="component" value="Unassembled WGS sequence"/>
</dbReference>
<dbReference type="SMR" id="C0XGP6"/>
<dbReference type="HOGENOM" id="CLU_3271868_0_0_9"/>
<accession>C0XGP6</accession>
<evidence type="ECO:0000313" key="3">
    <source>
        <dbReference type="Proteomes" id="UP000003752"/>
    </source>
</evidence>
<dbReference type="EMBL" id="ACGP01000088">
    <property type="protein sequence ID" value="EEI25458.1"/>
    <property type="molecule type" value="Genomic_DNA"/>
</dbReference>